<gene>
    <name evidence="2" type="ORF">OsJ_30756</name>
</gene>
<feature type="compositionally biased region" description="Polar residues" evidence="1">
    <location>
        <begin position="53"/>
        <end position="64"/>
    </location>
</feature>
<organism evidence="2">
    <name type="scientific">Oryza sativa subsp. japonica</name>
    <name type="common">Rice</name>
    <dbReference type="NCBI Taxonomy" id="39947"/>
    <lineage>
        <taxon>Eukaryota</taxon>
        <taxon>Viridiplantae</taxon>
        <taxon>Streptophyta</taxon>
        <taxon>Embryophyta</taxon>
        <taxon>Tracheophyta</taxon>
        <taxon>Spermatophyta</taxon>
        <taxon>Magnoliopsida</taxon>
        <taxon>Liliopsida</taxon>
        <taxon>Poales</taxon>
        <taxon>Poaceae</taxon>
        <taxon>BOP clade</taxon>
        <taxon>Oryzoideae</taxon>
        <taxon>Oryzeae</taxon>
        <taxon>Oryzinae</taxon>
        <taxon>Oryza</taxon>
        <taxon>Oryza sativa</taxon>
    </lineage>
</organism>
<feature type="region of interest" description="Disordered" evidence="1">
    <location>
        <begin position="15"/>
        <end position="65"/>
    </location>
</feature>
<dbReference type="EMBL" id="CM000147">
    <property type="protein sequence ID" value="EEE50584.1"/>
    <property type="molecule type" value="Genomic_DNA"/>
</dbReference>
<evidence type="ECO:0000256" key="1">
    <source>
        <dbReference type="SAM" id="MobiDB-lite"/>
    </source>
</evidence>
<dbReference type="AlphaFoldDB" id="B9G7J9"/>
<sequence>MEGSRFAALRFGGGGAAAKEVGASGDGIGDSIDTQSAARQGQADAAAHHHLQPPSSTRHTSTCAHSCPIRPSLPAAPEDPVDGRKLRVALAHSFLVVSVFCSAWFLDDGDGDGDGDGG</sequence>
<feature type="compositionally biased region" description="Low complexity" evidence="1">
    <location>
        <begin position="17"/>
        <end position="45"/>
    </location>
</feature>
<dbReference type="Proteomes" id="UP000007752">
    <property type="component" value="Chromosome 10"/>
</dbReference>
<accession>B9G7J9</accession>
<reference evidence="2" key="1">
    <citation type="journal article" date="2005" name="PLoS Biol.">
        <title>The genomes of Oryza sativa: a history of duplications.</title>
        <authorList>
            <person name="Yu J."/>
            <person name="Wang J."/>
            <person name="Lin W."/>
            <person name="Li S."/>
            <person name="Li H."/>
            <person name="Zhou J."/>
            <person name="Ni P."/>
            <person name="Dong W."/>
            <person name="Hu S."/>
            <person name="Zeng C."/>
            <person name="Zhang J."/>
            <person name="Zhang Y."/>
            <person name="Li R."/>
            <person name="Xu Z."/>
            <person name="Li S."/>
            <person name="Li X."/>
            <person name="Zheng H."/>
            <person name="Cong L."/>
            <person name="Lin L."/>
            <person name="Yin J."/>
            <person name="Geng J."/>
            <person name="Li G."/>
            <person name="Shi J."/>
            <person name="Liu J."/>
            <person name="Lv H."/>
            <person name="Li J."/>
            <person name="Wang J."/>
            <person name="Deng Y."/>
            <person name="Ran L."/>
            <person name="Shi X."/>
            <person name="Wang X."/>
            <person name="Wu Q."/>
            <person name="Li C."/>
            <person name="Ren X."/>
            <person name="Wang J."/>
            <person name="Wang X."/>
            <person name="Li D."/>
            <person name="Liu D."/>
            <person name="Zhang X."/>
            <person name="Ji Z."/>
            <person name="Zhao W."/>
            <person name="Sun Y."/>
            <person name="Zhang Z."/>
            <person name="Bao J."/>
            <person name="Han Y."/>
            <person name="Dong L."/>
            <person name="Ji J."/>
            <person name="Chen P."/>
            <person name="Wu S."/>
            <person name="Liu J."/>
            <person name="Xiao Y."/>
            <person name="Bu D."/>
            <person name="Tan J."/>
            <person name="Yang L."/>
            <person name="Ye C."/>
            <person name="Zhang J."/>
            <person name="Xu J."/>
            <person name="Zhou Y."/>
            <person name="Yu Y."/>
            <person name="Zhang B."/>
            <person name="Zhuang S."/>
            <person name="Wei H."/>
            <person name="Liu B."/>
            <person name="Lei M."/>
            <person name="Yu H."/>
            <person name="Li Y."/>
            <person name="Xu H."/>
            <person name="Wei S."/>
            <person name="He X."/>
            <person name="Fang L."/>
            <person name="Zhang Z."/>
            <person name="Zhang Y."/>
            <person name="Huang X."/>
            <person name="Su Z."/>
            <person name="Tong W."/>
            <person name="Li J."/>
            <person name="Tong Z."/>
            <person name="Li S."/>
            <person name="Ye J."/>
            <person name="Wang L."/>
            <person name="Fang L."/>
            <person name="Lei T."/>
            <person name="Chen C."/>
            <person name="Chen H."/>
            <person name="Xu Z."/>
            <person name="Li H."/>
            <person name="Huang H."/>
            <person name="Zhang F."/>
            <person name="Xu H."/>
            <person name="Li N."/>
            <person name="Zhao C."/>
            <person name="Li S."/>
            <person name="Dong L."/>
            <person name="Huang Y."/>
            <person name="Li L."/>
            <person name="Xi Y."/>
            <person name="Qi Q."/>
            <person name="Li W."/>
            <person name="Zhang B."/>
            <person name="Hu W."/>
            <person name="Zhang Y."/>
            <person name="Tian X."/>
            <person name="Jiao Y."/>
            <person name="Liang X."/>
            <person name="Jin J."/>
            <person name="Gao L."/>
            <person name="Zheng W."/>
            <person name="Hao B."/>
            <person name="Liu S."/>
            <person name="Wang W."/>
            <person name="Yuan L."/>
            <person name="Cao M."/>
            <person name="McDermott J."/>
            <person name="Samudrala R."/>
            <person name="Wang J."/>
            <person name="Wong G.K."/>
            <person name="Yang H."/>
        </authorList>
    </citation>
    <scope>NUCLEOTIDE SEQUENCE [LARGE SCALE GENOMIC DNA]</scope>
</reference>
<reference evidence="2" key="2">
    <citation type="submission" date="2008-12" db="EMBL/GenBank/DDBJ databases">
        <title>Improved gene annotation of the rice (Oryza sativa) genomes.</title>
        <authorList>
            <person name="Wang J."/>
            <person name="Li R."/>
            <person name="Fan W."/>
            <person name="Huang Q."/>
            <person name="Zhang J."/>
            <person name="Zhou Y."/>
            <person name="Hu Y."/>
            <person name="Zi S."/>
            <person name="Li J."/>
            <person name="Ni P."/>
            <person name="Zheng H."/>
            <person name="Zhang Y."/>
            <person name="Zhao M."/>
            <person name="Hao Q."/>
            <person name="McDermott J."/>
            <person name="Samudrala R."/>
            <person name="Kristiansen K."/>
            <person name="Wong G.K.-S."/>
        </authorList>
    </citation>
    <scope>NUCLEOTIDE SEQUENCE</scope>
</reference>
<evidence type="ECO:0000313" key="2">
    <source>
        <dbReference type="EMBL" id="EEE50584.1"/>
    </source>
</evidence>
<name>B9G7J9_ORYSJ</name>
<protein>
    <submittedName>
        <fullName evidence="2">Uncharacterized protein</fullName>
    </submittedName>
</protein>
<proteinExistence type="predicted"/>